<evidence type="ECO:0000256" key="1">
    <source>
        <dbReference type="ARBA" id="ARBA00004651"/>
    </source>
</evidence>
<dbReference type="InterPro" id="IPR004692">
    <property type="entry name" value="SecG"/>
</dbReference>
<dbReference type="GO" id="GO:0043952">
    <property type="term" value="P:protein transport by the Sec complex"/>
    <property type="evidence" value="ECO:0007669"/>
    <property type="project" value="TreeGrafter"/>
</dbReference>
<dbReference type="GO" id="GO:0065002">
    <property type="term" value="P:intracellular protein transmembrane transport"/>
    <property type="evidence" value="ECO:0007669"/>
    <property type="project" value="TreeGrafter"/>
</dbReference>
<comment type="function">
    <text evidence="10">Involved in protein export. Participates in an early event of protein translocation.</text>
</comment>
<keyword evidence="6 10" id="KW-0653">Protein transport</keyword>
<evidence type="ECO:0000256" key="7">
    <source>
        <dbReference type="ARBA" id="ARBA00022989"/>
    </source>
</evidence>
<protein>
    <recommendedName>
        <fullName evidence="10">Protein-export membrane protein SecG</fullName>
    </recommendedName>
</protein>
<comment type="caution">
    <text evidence="11">The sequence shown here is derived from an EMBL/GenBank/DDBJ whole genome shotgun (WGS) entry which is preliminary data.</text>
</comment>
<comment type="caution">
    <text evidence="10">Lacks conserved residue(s) required for the propagation of feature annotation.</text>
</comment>
<evidence type="ECO:0000313" key="11">
    <source>
        <dbReference type="EMBL" id="EEW38257.1"/>
    </source>
</evidence>
<dbReference type="Proteomes" id="UP000005926">
    <property type="component" value="Unassembled WGS sequence"/>
</dbReference>
<dbReference type="STRING" id="638301.HMPREF0444_0029"/>
<reference evidence="11 12" key="1">
    <citation type="submission" date="2009-08" db="EMBL/GenBank/DDBJ databases">
        <authorList>
            <person name="Muzny D."/>
            <person name="Qin X."/>
            <person name="Deng J."/>
            <person name="Jiang H."/>
            <person name="Liu Y."/>
            <person name="Qu J."/>
            <person name="Song X.-Z."/>
            <person name="Zhang L."/>
            <person name="Thornton R."/>
            <person name="Coyle M."/>
            <person name="Francisco L."/>
            <person name="Jackson L."/>
            <person name="Javaid M."/>
            <person name="Korchina V."/>
            <person name="Kovar C."/>
            <person name="Mata R."/>
            <person name="Mathew T."/>
            <person name="Ngo R."/>
            <person name="Nguyen L."/>
            <person name="Nguyen N."/>
            <person name="Okwuonu G."/>
            <person name="Ongeri F."/>
            <person name="Pham C."/>
            <person name="Simmons D."/>
            <person name="Wilczek-Boney K."/>
            <person name="Hale W."/>
            <person name="Jakkamsetti A."/>
            <person name="Pham P."/>
            <person name="Ruth R."/>
            <person name="San Lucas F."/>
            <person name="Warren J."/>
            <person name="Zhang J."/>
            <person name="Zhao Z."/>
            <person name="Zhou C."/>
            <person name="Zhu D."/>
            <person name="Lee S."/>
            <person name="Bess C."/>
            <person name="Blankenburg K."/>
            <person name="Forbes L."/>
            <person name="Fu Q."/>
            <person name="Gubbala S."/>
            <person name="Hirani K."/>
            <person name="Jayaseelan J.C."/>
            <person name="Lara F."/>
            <person name="Munidasa M."/>
            <person name="Palculict T."/>
            <person name="Patil S."/>
            <person name="Pu L.-L."/>
            <person name="Saada N."/>
            <person name="Tang L."/>
            <person name="Weissenberger G."/>
            <person name="Zhu Y."/>
            <person name="Hemphill L."/>
            <person name="Shang Y."/>
            <person name="Youmans B."/>
            <person name="Ayvaz T."/>
            <person name="Ross M."/>
            <person name="Santibanez J."/>
            <person name="Aqrawi P."/>
            <person name="Gross S."/>
            <person name="Joshi V."/>
            <person name="Fowler G."/>
            <person name="Nazareth L."/>
            <person name="Reid J."/>
            <person name="Worley K."/>
            <person name="Petrosino J."/>
            <person name="Highlander S."/>
            <person name="Gibbs R."/>
        </authorList>
    </citation>
    <scope>NUCLEOTIDE SEQUENCE [LARGE SCALE GENOMIC DNA]</scope>
    <source>
        <strain evidence="11 12">ATCC 49175</strain>
    </source>
</reference>
<dbReference type="eggNOG" id="COG1314">
    <property type="taxonomic scope" value="Bacteria"/>
</dbReference>
<keyword evidence="8 10" id="KW-0811">Translocation</keyword>
<evidence type="ECO:0000256" key="2">
    <source>
        <dbReference type="ARBA" id="ARBA00008445"/>
    </source>
</evidence>
<keyword evidence="3 10" id="KW-0813">Transport</keyword>
<evidence type="ECO:0000256" key="6">
    <source>
        <dbReference type="ARBA" id="ARBA00022927"/>
    </source>
</evidence>
<comment type="similarity">
    <text evidence="2 10">Belongs to the SecG family.</text>
</comment>
<evidence type="ECO:0000256" key="10">
    <source>
        <dbReference type="RuleBase" id="RU365087"/>
    </source>
</evidence>
<proteinExistence type="inferred from homology"/>
<keyword evidence="12" id="KW-1185">Reference proteome</keyword>
<dbReference type="Pfam" id="PF03840">
    <property type="entry name" value="SecG"/>
    <property type="match status" value="1"/>
</dbReference>
<evidence type="ECO:0000256" key="9">
    <source>
        <dbReference type="ARBA" id="ARBA00023136"/>
    </source>
</evidence>
<organism evidence="11 12">
    <name type="scientific">Granulicatella adiacens ATCC 49175</name>
    <dbReference type="NCBI Taxonomy" id="638301"/>
    <lineage>
        <taxon>Bacteria</taxon>
        <taxon>Bacillati</taxon>
        <taxon>Bacillota</taxon>
        <taxon>Bacilli</taxon>
        <taxon>Lactobacillales</taxon>
        <taxon>Carnobacteriaceae</taxon>
        <taxon>Granulicatella</taxon>
    </lineage>
</organism>
<evidence type="ECO:0000313" key="12">
    <source>
        <dbReference type="Proteomes" id="UP000005926"/>
    </source>
</evidence>
<accession>C8NDN4</accession>
<dbReference type="PRINTS" id="PR01651">
    <property type="entry name" value="SECGEXPORT"/>
</dbReference>
<gene>
    <name evidence="11" type="primary">secG</name>
    <name evidence="11" type="ORF">HMPREF0444_0029</name>
</gene>
<dbReference type="HOGENOM" id="CLU_094156_6_1_9"/>
<keyword evidence="9 10" id="KW-0472">Membrane</keyword>
<keyword evidence="7 10" id="KW-1133">Transmembrane helix</keyword>
<comment type="subcellular location">
    <subcellularLocation>
        <location evidence="1 10">Cell membrane</location>
        <topology evidence="1 10">Multi-pass membrane protein</topology>
    </subcellularLocation>
</comment>
<evidence type="ECO:0000256" key="5">
    <source>
        <dbReference type="ARBA" id="ARBA00022692"/>
    </source>
</evidence>
<dbReference type="GO" id="GO:0009306">
    <property type="term" value="P:protein secretion"/>
    <property type="evidence" value="ECO:0007669"/>
    <property type="project" value="UniProtKB-UniRule"/>
</dbReference>
<keyword evidence="5 10" id="KW-0812">Transmembrane</keyword>
<evidence type="ECO:0000256" key="4">
    <source>
        <dbReference type="ARBA" id="ARBA00022475"/>
    </source>
</evidence>
<name>C8NDN4_9LACT</name>
<dbReference type="PANTHER" id="PTHR34182:SF1">
    <property type="entry name" value="PROTEIN-EXPORT MEMBRANE PROTEIN SECG"/>
    <property type="match status" value="1"/>
</dbReference>
<evidence type="ECO:0000256" key="3">
    <source>
        <dbReference type="ARBA" id="ARBA00022448"/>
    </source>
</evidence>
<feature type="transmembrane region" description="Helical" evidence="10">
    <location>
        <begin position="45"/>
        <end position="66"/>
    </location>
</feature>
<dbReference type="EMBL" id="ACKZ01000003">
    <property type="protein sequence ID" value="EEW38257.1"/>
    <property type="molecule type" value="Genomic_DNA"/>
</dbReference>
<keyword evidence="4 10" id="KW-1003">Cell membrane</keyword>
<sequence>MVVVCVLLIIVVAMQPSKTNAASSLTGGAEQLFGKQKARGFEAFLIRVTVVLGTIFMLLAFALAYISSK</sequence>
<dbReference type="GO" id="GO:0015450">
    <property type="term" value="F:protein-transporting ATPase activity"/>
    <property type="evidence" value="ECO:0007669"/>
    <property type="project" value="UniProtKB-UniRule"/>
</dbReference>
<dbReference type="PANTHER" id="PTHR34182">
    <property type="entry name" value="PROTEIN-EXPORT MEMBRANE PROTEIN SECG"/>
    <property type="match status" value="1"/>
</dbReference>
<dbReference type="NCBIfam" id="TIGR00810">
    <property type="entry name" value="secG"/>
    <property type="match status" value="1"/>
</dbReference>
<dbReference type="GO" id="GO:0005886">
    <property type="term" value="C:plasma membrane"/>
    <property type="evidence" value="ECO:0007669"/>
    <property type="project" value="UniProtKB-SubCell"/>
</dbReference>
<evidence type="ECO:0000256" key="8">
    <source>
        <dbReference type="ARBA" id="ARBA00023010"/>
    </source>
</evidence>
<dbReference type="AlphaFoldDB" id="C8NDN4"/>